<sequence>MFDLLCDPRGARDNGDPEPQVRVPDVLLEVLAMTKQAWSSGGEVRVPGRRGPHRGVVQPKPLRLRAPDRRVLPCAGYPGVLRVPACGDVTCRNLPCYTWHLGVHLSHALYSQLQLQQASTPPEQGAVEEAAVIQDLLETPITLDCCSSAEPAAALEPVQATVTTPGGTVTLYRWPSPGATTVPGDDDAEVIIVDPPEPPKKAVRGKRRAVKQMGIGPPERKRPRPRKPTTASATAVQQTDEEVREALEHAAACMERGEHDMISHRLRRALLGVARALHS</sequence>
<dbReference type="Proteomes" id="UP001219518">
    <property type="component" value="Unassembled WGS sequence"/>
</dbReference>
<evidence type="ECO:0000313" key="3">
    <source>
        <dbReference type="Proteomes" id="UP001219518"/>
    </source>
</evidence>
<dbReference type="EMBL" id="JAHWGI010001354">
    <property type="protein sequence ID" value="KAK3928750.1"/>
    <property type="molecule type" value="Genomic_DNA"/>
</dbReference>
<reference evidence="2" key="2">
    <citation type="journal article" date="2023" name="BMC Genomics">
        <title>Pest status, molecular evolution, and epigenetic factors derived from the genome assembly of Frankliniella fusca, a thysanopteran phytovirus vector.</title>
        <authorList>
            <person name="Catto M.A."/>
            <person name="Labadie P.E."/>
            <person name="Jacobson A.L."/>
            <person name="Kennedy G.G."/>
            <person name="Srinivasan R."/>
            <person name="Hunt B.G."/>
        </authorList>
    </citation>
    <scope>NUCLEOTIDE SEQUENCE</scope>
    <source>
        <strain evidence="2">PL_HMW_Pooled</strain>
    </source>
</reference>
<accession>A0AAE1HWK9</accession>
<dbReference type="AlphaFoldDB" id="A0AAE1HWK9"/>
<feature type="compositionally biased region" description="Basic residues" evidence="1">
    <location>
        <begin position="201"/>
        <end position="210"/>
    </location>
</feature>
<reference evidence="2" key="1">
    <citation type="submission" date="2021-07" db="EMBL/GenBank/DDBJ databases">
        <authorList>
            <person name="Catto M.A."/>
            <person name="Jacobson A."/>
            <person name="Kennedy G."/>
            <person name="Labadie P."/>
            <person name="Hunt B.G."/>
            <person name="Srinivasan R."/>
        </authorList>
    </citation>
    <scope>NUCLEOTIDE SEQUENCE</scope>
    <source>
        <strain evidence="2">PL_HMW_Pooled</strain>
        <tissue evidence="2">Head</tissue>
    </source>
</reference>
<organism evidence="2 3">
    <name type="scientific">Frankliniella fusca</name>
    <dbReference type="NCBI Taxonomy" id="407009"/>
    <lineage>
        <taxon>Eukaryota</taxon>
        <taxon>Metazoa</taxon>
        <taxon>Ecdysozoa</taxon>
        <taxon>Arthropoda</taxon>
        <taxon>Hexapoda</taxon>
        <taxon>Insecta</taxon>
        <taxon>Pterygota</taxon>
        <taxon>Neoptera</taxon>
        <taxon>Paraneoptera</taxon>
        <taxon>Thysanoptera</taxon>
        <taxon>Terebrantia</taxon>
        <taxon>Thripoidea</taxon>
        <taxon>Thripidae</taxon>
        <taxon>Frankliniella</taxon>
    </lineage>
</organism>
<name>A0AAE1HWK9_9NEOP</name>
<feature type="region of interest" description="Disordered" evidence="1">
    <location>
        <begin position="197"/>
        <end position="238"/>
    </location>
</feature>
<evidence type="ECO:0000256" key="1">
    <source>
        <dbReference type="SAM" id="MobiDB-lite"/>
    </source>
</evidence>
<gene>
    <name evidence="2" type="ORF">KUF71_016973</name>
</gene>
<evidence type="ECO:0000313" key="2">
    <source>
        <dbReference type="EMBL" id="KAK3928750.1"/>
    </source>
</evidence>
<feature type="compositionally biased region" description="Polar residues" evidence="1">
    <location>
        <begin position="229"/>
        <end position="238"/>
    </location>
</feature>
<protein>
    <submittedName>
        <fullName evidence="2">Voltage-dependent P/Q-type calcium channel subunit alpha-1A</fullName>
    </submittedName>
</protein>
<keyword evidence="3" id="KW-1185">Reference proteome</keyword>
<comment type="caution">
    <text evidence="2">The sequence shown here is derived from an EMBL/GenBank/DDBJ whole genome shotgun (WGS) entry which is preliminary data.</text>
</comment>
<proteinExistence type="predicted"/>